<sequence length="551" mass="61311">MMACALGAQAQVAEAPKDVNGVVDNTPDSIAKAMTARPVPGSSRKGNNPVLFLIGNSTMRTGTLGNGNNGQWGWGYYAHEFFDQEKITVENQALGGMSSRTFYNKLWQPIKQAIRPGDWVIISIGHNDNGPYDEGRARASIPGVGDDSLNVVIKETGEHETVYTYGGYMRKYINDVRAQGGNPILMSLTPRNAYDENGKIIRKPHTQWLMQVAAEEGVPFIDLNEISGRKLDSYGPWKTSYHFYLDKIHTSRFGAMMNARTAAEGLMASHNPALNPLKAMMQNVELNTWQVDRTDGKPVVFITGDSTVKNADKDKDGMWGWGAVANTVFDENKISIVNAAKAGRSCRTYLNEGRWEQVYNSLQPGDFVLIQFGHNDTGAIDMPKYRAAIATGNDSCHVYQMKAAKEDLAKQNIIDQKLKSNTIVGSYEVVYSFGWYLKKFIQDVREKGATPILISLTPRNEWENGRIERRNDSYGAWYRQVVKETGVEFVDLHNLAADFYDKKCGSKAKAGKYFKQDHTHTSLLGAKTNAQCVAKGLRANNSALVKYLKKK</sequence>
<dbReference type="PANTHER" id="PTHR43695">
    <property type="entry name" value="PUTATIVE (AFU_ORTHOLOGUE AFUA_2G17250)-RELATED"/>
    <property type="match status" value="1"/>
</dbReference>
<evidence type="ECO:0000313" key="5">
    <source>
        <dbReference type="Proteomes" id="UP000182257"/>
    </source>
</evidence>
<evidence type="ECO:0000313" key="4">
    <source>
        <dbReference type="EMBL" id="SEA61395.1"/>
    </source>
</evidence>
<gene>
    <name evidence="4" type="ORF">SAMN05216462_2033</name>
</gene>
<comment type="similarity">
    <text evidence="1">Belongs to the 'GDSL' lipolytic enzyme family.</text>
</comment>
<dbReference type="Proteomes" id="UP000182257">
    <property type="component" value="Unassembled WGS sequence"/>
</dbReference>
<reference evidence="4 5" key="1">
    <citation type="submission" date="2016-10" db="EMBL/GenBank/DDBJ databases">
        <authorList>
            <person name="de Groot N.N."/>
        </authorList>
    </citation>
    <scope>NUCLEOTIDE SEQUENCE [LARGE SCALE GENOMIC DNA]</scope>
    <source>
        <strain evidence="4 5">D31d</strain>
    </source>
</reference>
<evidence type="ECO:0000256" key="2">
    <source>
        <dbReference type="ARBA" id="ARBA00022801"/>
    </source>
</evidence>
<feature type="domain" description="SGNH hydrolase-type esterase" evidence="3">
    <location>
        <begin position="304"/>
        <end position="498"/>
    </location>
</feature>
<proteinExistence type="inferred from homology"/>
<dbReference type="PANTHER" id="PTHR43695:SF1">
    <property type="entry name" value="RHAMNOGALACTURONAN ACETYLESTERASE"/>
    <property type="match status" value="1"/>
</dbReference>
<dbReference type="Gene3D" id="3.40.50.1110">
    <property type="entry name" value="SGNH hydrolase"/>
    <property type="match status" value="2"/>
</dbReference>
<keyword evidence="2" id="KW-0378">Hydrolase</keyword>
<evidence type="ECO:0000259" key="3">
    <source>
        <dbReference type="Pfam" id="PF13472"/>
    </source>
</evidence>
<dbReference type="InterPro" id="IPR001087">
    <property type="entry name" value="GDSL"/>
</dbReference>
<protein>
    <submittedName>
        <fullName evidence="4">Lysophospholipase L1</fullName>
    </submittedName>
</protein>
<dbReference type="InterPro" id="IPR013830">
    <property type="entry name" value="SGNH_hydro"/>
</dbReference>
<dbReference type="AlphaFoldDB" id="A0A1H4CLS1"/>
<evidence type="ECO:0000256" key="1">
    <source>
        <dbReference type="ARBA" id="ARBA00008668"/>
    </source>
</evidence>
<accession>A0A1H4CLS1</accession>
<dbReference type="Pfam" id="PF13472">
    <property type="entry name" value="Lipase_GDSL_2"/>
    <property type="match status" value="1"/>
</dbReference>
<dbReference type="EMBL" id="FNRF01000003">
    <property type="protein sequence ID" value="SEA61395.1"/>
    <property type="molecule type" value="Genomic_DNA"/>
</dbReference>
<dbReference type="CDD" id="cd01821">
    <property type="entry name" value="Rhamnogalacturan_acetylesterase_like"/>
    <property type="match status" value="2"/>
</dbReference>
<dbReference type="Pfam" id="PF00657">
    <property type="entry name" value="Lipase_GDSL"/>
    <property type="match status" value="1"/>
</dbReference>
<dbReference type="InterPro" id="IPR037459">
    <property type="entry name" value="RhgT-like"/>
</dbReference>
<dbReference type="InterPro" id="IPR036514">
    <property type="entry name" value="SGNH_hydro_sf"/>
</dbReference>
<organism evidence="4 5">
    <name type="scientific">Xylanibacter ruminicola</name>
    <name type="common">Prevotella ruminicola</name>
    <dbReference type="NCBI Taxonomy" id="839"/>
    <lineage>
        <taxon>Bacteria</taxon>
        <taxon>Pseudomonadati</taxon>
        <taxon>Bacteroidota</taxon>
        <taxon>Bacteroidia</taxon>
        <taxon>Bacteroidales</taxon>
        <taxon>Prevotellaceae</taxon>
        <taxon>Xylanibacter</taxon>
    </lineage>
</organism>
<dbReference type="SUPFAM" id="SSF52266">
    <property type="entry name" value="SGNH hydrolase"/>
    <property type="match status" value="2"/>
</dbReference>
<dbReference type="GO" id="GO:0016788">
    <property type="term" value="F:hydrolase activity, acting on ester bonds"/>
    <property type="evidence" value="ECO:0007669"/>
    <property type="project" value="InterPro"/>
</dbReference>
<name>A0A1H4CLS1_XYLRU</name>